<keyword evidence="3" id="KW-1185">Reference proteome</keyword>
<dbReference type="KEGG" id="mew:MSWAN_2021"/>
<dbReference type="Gene3D" id="1.10.3760.10">
    <property type="entry name" value="PgpA-like"/>
    <property type="match status" value="1"/>
</dbReference>
<dbReference type="OrthoDB" id="53211at2157"/>
<dbReference type="Pfam" id="PF04608">
    <property type="entry name" value="PgpA"/>
    <property type="match status" value="1"/>
</dbReference>
<dbReference type="Proteomes" id="UP000009231">
    <property type="component" value="Chromosome"/>
</dbReference>
<evidence type="ECO:0000313" key="3">
    <source>
        <dbReference type="Proteomes" id="UP000009231"/>
    </source>
</evidence>
<dbReference type="GO" id="GO:0006629">
    <property type="term" value="P:lipid metabolic process"/>
    <property type="evidence" value="ECO:0007669"/>
    <property type="project" value="InterPro"/>
</dbReference>
<dbReference type="eggNOG" id="arCOG01869">
    <property type="taxonomic scope" value="Archaea"/>
</dbReference>
<dbReference type="eggNOG" id="arCOG01870">
    <property type="taxonomic scope" value="Archaea"/>
</dbReference>
<dbReference type="STRING" id="868131.MSWAN_2021"/>
<reference evidence="2 3" key="1">
    <citation type="journal article" date="2014" name="Int. J. Syst. Evol. Microbiol.">
        <title>Methanobacterium paludis sp. nov. and a novel strain of Methanobacterium lacus isolated from northern peatlands.</title>
        <authorList>
            <person name="Cadillo-Quiroz H."/>
            <person name="Brauer S.L."/>
            <person name="Goodson N."/>
            <person name="Yavitt J.B."/>
            <person name="Zinder S.H."/>
        </authorList>
    </citation>
    <scope>NUCLEOTIDE SEQUENCE [LARGE SCALE GENOMIC DNA]</scope>
    <source>
        <strain evidence="3">DSM 25820 / JCM 18151 / SWAN1</strain>
    </source>
</reference>
<name>F6D1V8_METPW</name>
<organism evidence="2 3">
    <name type="scientific">Methanobacterium paludis (strain DSM 25820 / JCM 18151 / SWAN1)</name>
    <dbReference type="NCBI Taxonomy" id="868131"/>
    <lineage>
        <taxon>Archaea</taxon>
        <taxon>Methanobacteriati</taxon>
        <taxon>Methanobacteriota</taxon>
        <taxon>Methanomada group</taxon>
        <taxon>Methanobacteria</taxon>
        <taxon>Methanobacteriales</taxon>
        <taxon>Methanobacteriaceae</taxon>
        <taxon>Methanobacterium</taxon>
    </lineage>
</organism>
<dbReference type="InterPro" id="IPR007686">
    <property type="entry name" value="YutG/PgpA"/>
</dbReference>
<dbReference type="GO" id="GO:0008962">
    <property type="term" value="F:phosphatidylglycerophosphatase activity"/>
    <property type="evidence" value="ECO:0007669"/>
    <property type="project" value="InterPro"/>
</dbReference>
<dbReference type="Pfam" id="PF01955">
    <property type="entry name" value="CbiZ"/>
    <property type="match status" value="1"/>
</dbReference>
<dbReference type="PANTHER" id="PTHR35336:SF5">
    <property type="entry name" value="ADENOSYLCOBINAMIDE AMIDOHYDROLASE"/>
    <property type="match status" value="1"/>
</dbReference>
<dbReference type="CDD" id="cd06971">
    <property type="entry name" value="PgpA"/>
    <property type="match status" value="1"/>
</dbReference>
<dbReference type="InterPro" id="IPR052209">
    <property type="entry name" value="CbiZ"/>
</dbReference>
<dbReference type="HOGENOM" id="CLU_064440_0_0_2"/>
<accession>F6D1V8</accession>
<dbReference type="InterPro" id="IPR036681">
    <property type="entry name" value="PgpA-like_sf"/>
</dbReference>
<dbReference type="EMBL" id="CP002772">
    <property type="protein sequence ID" value="AEG19030.1"/>
    <property type="molecule type" value="Genomic_DNA"/>
</dbReference>
<dbReference type="SUPFAM" id="SSF101307">
    <property type="entry name" value="YutG-like"/>
    <property type="match status" value="1"/>
</dbReference>
<protein>
    <submittedName>
        <fullName evidence="2">Phosphatidylglycerophosphatase A</fullName>
    </submittedName>
</protein>
<sequence length="353" mass="39203">MKSKICTDDITIIKDHETLIIQREDGFRIIGNPKVGSGLKNIKSIVNHCTNYDDKFIFQDAKKQQEQLLKIIKDKKVPQPAAALVNQTDITKMVTVTIEDVTTIVTMEYTKSVSKGMCTNITVLIDKKLSDETLLKLFKATSDAKSAALWDLGVMNHFSFDPLNGTVNDSILVACTGLTYDCNSQYETKVYENVSKCVREAVGESLKKCGFPKDVIGFMEDVGVTVEDLVDAGMELVVGVEKTEKIEIKFRKQILKSLEDLNVVSFVIAGIRLEEDYEKHRVKGVDVDDDPAYFYSDEVFGIAVANQIAGTKATFNFKRYDEAKPGVLSVLGPMLDDVFAGIIAGCMSKIFEE</sequence>
<dbReference type="RefSeq" id="WP_013826529.1">
    <property type="nucleotide sequence ID" value="NC_015574.1"/>
</dbReference>
<evidence type="ECO:0000313" key="2">
    <source>
        <dbReference type="EMBL" id="AEG19030.1"/>
    </source>
</evidence>
<evidence type="ECO:0000259" key="1">
    <source>
        <dbReference type="Pfam" id="PF04608"/>
    </source>
</evidence>
<dbReference type="InterPro" id="IPR002808">
    <property type="entry name" value="AdoCbi_amidolase"/>
</dbReference>
<dbReference type="AlphaFoldDB" id="F6D1V8"/>
<proteinExistence type="predicted"/>
<feature type="domain" description="YutG/PgpA" evidence="1">
    <location>
        <begin position="255"/>
        <end position="350"/>
    </location>
</feature>
<gene>
    <name evidence="2" type="ordered locus">MSWAN_2021</name>
</gene>
<dbReference type="GeneID" id="32173619"/>
<dbReference type="PANTHER" id="PTHR35336">
    <property type="entry name" value="ADENOSYLCOBINAMIDE AMIDOHYDROLASE"/>
    <property type="match status" value="1"/>
</dbReference>